<gene>
    <name evidence="1" type="ORF">C2G38_1767612</name>
</gene>
<name>A0A397US54_9GLOM</name>
<dbReference type="InterPro" id="IPR052394">
    <property type="entry name" value="LRR-containing"/>
</dbReference>
<sequence length="567" mass="62885">MTTLPNECYYLIFNNFQHNYKNLFSCALVNRQWCRVIIPILWSEPKYHFNDTSLIRIFLLTLNVEEQAQLIPFKISLPSHPKPLFEYTSYITSVTNDFYRWIGELLHSYEGYELDFELVNAVKSSLLSMFLRTGENLKNLYLDEITCNQLMLEILYKNTTVTSMDLRSSDGFNSAMIEELSKFLKNKNSILTSLNLINIQLGSNEMKTLLEALYDNTEINYLSFHDYHIDTEGGKMFAKFLCKNTTLISLNLYGGNLSFYGKPLMEALMDALCKNNTLKILKLSFNAFGLEEELALADAICKNTTLASLDLSENNFGYEGGKVLADALCKNTTLTSLDLSGNDLGFEGGEALAVALCKNTTLTSLDLSENDFEFGGKALVNAICKNTTLKSLKIRGMLRDLSFDNIGSEGGKALADMLCNNITLTSLDISYNYIGPIGGKALADALCKNISLENLNLQCNNLGPKGGRALADSLCKNTSLTSLNLSWNNLGPKGGKALANALCKNTTLISLDLSANELGFEGGKAFADALCKNSTLTSLNLQSNKINFKIESNNQNIEILQNVTHQQ</sequence>
<dbReference type="InterPro" id="IPR001611">
    <property type="entry name" value="Leu-rich_rpt"/>
</dbReference>
<dbReference type="EMBL" id="QKWP01000965">
    <property type="protein sequence ID" value="RIB13034.1"/>
    <property type="molecule type" value="Genomic_DNA"/>
</dbReference>
<keyword evidence="2" id="KW-1185">Reference proteome</keyword>
<evidence type="ECO:0000313" key="1">
    <source>
        <dbReference type="EMBL" id="RIB13034.1"/>
    </source>
</evidence>
<reference evidence="1 2" key="1">
    <citation type="submission" date="2018-06" db="EMBL/GenBank/DDBJ databases">
        <title>Comparative genomics reveals the genomic features of Rhizophagus irregularis, R. cerebriforme, R. diaphanum and Gigaspora rosea, and their symbiotic lifestyle signature.</title>
        <authorList>
            <person name="Morin E."/>
            <person name="San Clemente H."/>
            <person name="Chen E.C.H."/>
            <person name="De La Providencia I."/>
            <person name="Hainaut M."/>
            <person name="Kuo A."/>
            <person name="Kohler A."/>
            <person name="Murat C."/>
            <person name="Tang N."/>
            <person name="Roy S."/>
            <person name="Loubradou J."/>
            <person name="Henrissat B."/>
            <person name="Grigoriev I.V."/>
            <person name="Corradi N."/>
            <person name="Roux C."/>
            <person name="Martin F.M."/>
        </authorList>
    </citation>
    <scope>NUCLEOTIDE SEQUENCE [LARGE SCALE GENOMIC DNA]</scope>
    <source>
        <strain evidence="1 2">DAOM 194757</strain>
    </source>
</reference>
<dbReference type="Proteomes" id="UP000266673">
    <property type="component" value="Unassembled WGS sequence"/>
</dbReference>
<dbReference type="AlphaFoldDB" id="A0A397US54"/>
<accession>A0A397US54</accession>
<dbReference type="PANTHER" id="PTHR24114:SF2">
    <property type="entry name" value="F-BOX DOMAIN-CONTAINING PROTEIN-RELATED"/>
    <property type="match status" value="1"/>
</dbReference>
<dbReference type="InterPro" id="IPR032675">
    <property type="entry name" value="LRR_dom_sf"/>
</dbReference>
<proteinExistence type="predicted"/>
<dbReference type="Pfam" id="PF13516">
    <property type="entry name" value="LRR_6"/>
    <property type="match status" value="9"/>
</dbReference>
<dbReference type="Gene3D" id="3.80.10.10">
    <property type="entry name" value="Ribonuclease Inhibitor"/>
    <property type="match status" value="4"/>
</dbReference>
<organism evidence="1 2">
    <name type="scientific">Gigaspora rosea</name>
    <dbReference type="NCBI Taxonomy" id="44941"/>
    <lineage>
        <taxon>Eukaryota</taxon>
        <taxon>Fungi</taxon>
        <taxon>Fungi incertae sedis</taxon>
        <taxon>Mucoromycota</taxon>
        <taxon>Glomeromycotina</taxon>
        <taxon>Glomeromycetes</taxon>
        <taxon>Diversisporales</taxon>
        <taxon>Gigasporaceae</taxon>
        <taxon>Gigaspora</taxon>
    </lineage>
</organism>
<dbReference type="OrthoDB" id="120976at2759"/>
<comment type="caution">
    <text evidence="1">The sequence shown here is derived from an EMBL/GenBank/DDBJ whole genome shotgun (WGS) entry which is preliminary data.</text>
</comment>
<evidence type="ECO:0000313" key="2">
    <source>
        <dbReference type="Proteomes" id="UP000266673"/>
    </source>
</evidence>
<dbReference type="SUPFAM" id="SSF52047">
    <property type="entry name" value="RNI-like"/>
    <property type="match status" value="2"/>
</dbReference>
<dbReference type="SMART" id="SM00368">
    <property type="entry name" value="LRR_RI"/>
    <property type="match status" value="7"/>
</dbReference>
<protein>
    <submittedName>
        <fullName evidence="1">Uncharacterized protein</fullName>
    </submittedName>
</protein>
<dbReference type="PANTHER" id="PTHR24114">
    <property type="entry name" value="LEUCINE RICH REPEAT FAMILY PROTEIN"/>
    <property type="match status" value="1"/>
</dbReference>